<dbReference type="InterPro" id="IPR043129">
    <property type="entry name" value="ATPase_NBD"/>
</dbReference>
<evidence type="ECO:0000313" key="5">
    <source>
        <dbReference type="Proteomes" id="UP000728032"/>
    </source>
</evidence>
<evidence type="ECO:0000313" key="4">
    <source>
        <dbReference type="EMBL" id="CAD7641379.1"/>
    </source>
</evidence>
<evidence type="ECO:0000256" key="1">
    <source>
        <dbReference type="ARBA" id="ARBA00007381"/>
    </source>
</evidence>
<dbReference type="InterPro" id="IPR013126">
    <property type="entry name" value="Hsp_70_fam"/>
</dbReference>
<proteinExistence type="inferred from homology"/>
<dbReference type="SUPFAM" id="SSF53067">
    <property type="entry name" value="Actin-like ATPase domain"/>
    <property type="match status" value="1"/>
</dbReference>
<sequence>MFKQQCSAIEVDLHESCKFIETNFNKDLMDDIIAKKKLQLDQRLHNVQGQFRLQNIRNAPKPKTICMYFGDNYFLSGYFEYYYKTNNIAKYVTDDHGDFMHQNCIAITNDNILLNNQDIISADNNINIINILGTDLTDNTDIPGLKLEISENGPAKICINIKDEMYKLNVETLIALQIAHIKLVAEKQLGNNLRKALFTVPSDFTMRKINAVKCAGKLVEFDQVSVINDITAIAIAYAIDVKLGTEK</sequence>
<dbReference type="GO" id="GO:0005524">
    <property type="term" value="F:ATP binding"/>
    <property type="evidence" value="ECO:0007669"/>
    <property type="project" value="UniProtKB-KW"/>
</dbReference>
<keyword evidence="5" id="KW-1185">Reference proteome</keyword>
<dbReference type="GO" id="GO:0140662">
    <property type="term" value="F:ATP-dependent protein folding chaperone"/>
    <property type="evidence" value="ECO:0007669"/>
    <property type="project" value="InterPro"/>
</dbReference>
<accession>A0A7R9LGN3</accession>
<name>A0A7R9LGN3_9ACAR</name>
<dbReference type="Gene3D" id="3.30.30.30">
    <property type="match status" value="1"/>
</dbReference>
<keyword evidence="2" id="KW-0547">Nucleotide-binding</keyword>
<dbReference type="AlphaFoldDB" id="A0A7R9LGN3"/>
<dbReference type="EMBL" id="CAJPVJ010000833">
    <property type="protein sequence ID" value="CAG2163495.1"/>
    <property type="molecule type" value="Genomic_DNA"/>
</dbReference>
<protein>
    <submittedName>
        <fullName evidence="4">Uncharacterized protein</fullName>
    </submittedName>
</protein>
<dbReference type="EMBL" id="OC915658">
    <property type="protein sequence ID" value="CAD7641379.1"/>
    <property type="molecule type" value="Genomic_DNA"/>
</dbReference>
<evidence type="ECO:0000256" key="2">
    <source>
        <dbReference type="ARBA" id="ARBA00022741"/>
    </source>
</evidence>
<reference evidence="4" key="1">
    <citation type="submission" date="2020-11" db="EMBL/GenBank/DDBJ databases">
        <authorList>
            <person name="Tran Van P."/>
        </authorList>
    </citation>
    <scope>NUCLEOTIDE SEQUENCE</scope>
</reference>
<keyword evidence="3" id="KW-0067">ATP-binding</keyword>
<dbReference type="Proteomes" id="UP000728032">
    <property type="component" value="Unassembled WGS sequence"/>
</dbReference>
<gene>
    <name evidence="4" type="ORF">ONB1V03_LOCUS3069</name>
</gene>
<organism evidence="4">
    <name type="scientific">Oppiella nova</name>
    <dbReference type="NCBI Taxonomy" id="334625"/>
    <lineage>
        <taxon>Eukaryota</taxon>
        <taxon>Metazoa</taxon>
        <taxon>Ecdysozoa</taxon>
        <taxon>Arthropoda</taxon>
        <taxon>Chelicerata</taxon>
        <taxon>Arachnida</taxon>
        <taxon>Acari</taxon>
        <taxon>Acariformes</taxon>
        <taxon>Sarcoptiformes</taxon>
        <taxon>Oribatida</taxon>
        <taxon>Brachypylina</taxon>
        <taxon>Oppioidea</taxon>
        <taxon>Oppiidae</taxon>
        <taxon>Oppiella</taxon>
    </lineage>
</organism>
<dbReference type="Pfam" id="PF00012">
    <property type="entry name" value="HSP70"/>
    <property type="match status" value="1"/>
</dbReference>
<dbReference type="Gene3D" id="3.30.420.40">
    <property type="match status" value="1"/>
</dbReference>
<comment type="similarity">
    <text evidence="1">Belongs to the heat shock protein 70 family.</text>
</comment>
<evidence type="ECO:0000256" key="3">
    <source>
        <dbReference type="ARBA" id="ARBA00022840"/>
    </source>
</evidence>